<dbReference type="Proteomes" id="UP000241360">
    <property type="component" value="Segment"/>
</dbReference>
<evidence type="ECO:0000313" key="2">
    <source>
        <dbReference type="Proteomes" id="UP000241360"/>
    </source>
</evidence>
<proteinExistence type="predicted"/>
<reference evidence="2" key="1">
    <citation type="submission" date="2018-01" db="EMBL/GenBank/DDBJ databases">
        <authorList>
            <person name="Wardenburg K.E."/>
            <person name="Rana S."/>
            <person name="Felix E."/>
            <person name="Puentes R.J."/>
            <person name="Shaffer C.D."/>
            <person name="Weston-Hafer K.A."/>
            <person name="Russell D.A."/>
            <person name="Pope W.H."/>
            <person name="Jacobs-Sera D."/>
            <person name="Hendrix R.W."/>
            <person name="Hatfull G.F."/>
        </authorList>
    </citation>
    <scope>NUCLEOTIDE SEQUENCE [LARGE SCALE GENOMIC DNA]</scope>
</reference>
<gene>
    <name evidence="1" type="ORF">SEA_BING_51</name>
</gene>
<name>A0A2L1IWI5_9CAUD</name>
<dbReference type="EMBL" id="MG757154">
    <property type="protein sequence ID" value="AVD99473.1"/>
    <property type="molecule type" value="Genomic_DNA"/>
</dbReference>
<organism evidence="1 2">
    <name type="scientific">Streptomyces phage Bing</name>
    <dbReference type="NCBI Taxonomy" id="2079427"/>
    <lineage>
        <taxon>Viruses</taxon>
        <taxon>Duplodnaviria</taxon>
        <taxon>Heunggongvirae</taxon>
        <taxon>Uroviricota</taxon>
        <taxon>Caudoviricetes</taxon>
        <taxon>Bingvirus</taxon>
        <taxon>Bingvirus bing</taxon>
    </lineage>
</organism>
<evidence type="ECO:0000313" key="1">
    <source>
        <dbReference type="EMBL" id="AVD99473.1"/>
    </source>
</evidence>
<sequence length="177" mass="18736">MSVSAYCKDCLVRDSCEPGTPCRRMGDLFQLNKSRAPRAKGTTTIMANNSKATTPADVAAKAAEEKLVVPAQGEKVTEETVVEEKVEVTTEEPALTVIEGGKKSLKDRVTALAKKVEENKKAFIAVGIAAAAATVAVAKVVAKRSVEKELAQAETPDEVEQYEEIKDTAVAADVTAA</sequence>
<keyword evidence="2" id="KW-1185">Reference proteome</keyword>
<protein>
    <submittedName>
        <fullName evidence="1">Uncharacterized protein</fullName>
    </submittedName>
</protein>
<accession>A0A2L1IWI5</accession>